<sequence length="107" mass="11490">MFPLCLMFLVFFLSLSGSFNALITSAAADGTTMTFAWRFWTVSLTVTRRPFHSLAVSLAISSPIFLGERPRGPIFGASELAAPTSPPVTRTKTSTTWLGSNFGGILA</sequence>
<evidence type="ECO:0000256" key="1">
    <source>
        <dbReference type="SAM" id="SignalP"/>
    </source>
</evidence>
<feature type="chain" id="PRO_5022945647" description="Secreted protein" evidence="1">
    <location>
        <begin position="22"/>
        <end position="107"/>
    </location>
</feature>
<proteinExistence type="predicted"/>
<feature type="signal peptide" evidence="1">
    <location>
        <begin position="1"/>
        <end position="21"/>
    </location>
</feature>
<keyword evidence="3" id="KW-1185">Reference proteome</keyword>
<name>A0A5D2ZSH9_GOSMU</name>
<evidence type="ECO:0008006" key="4">
    <source>
        <dbReference type="Google" id="ProtNLM"/>
    </source>
</evidence>
<dbReference type="Proteomes" id="UP000323597">
    <property type="component" value="Chromosome A03"/>
</dbReference>
<keyword evidence="1" id="KW-0732">Signal</keyword>
<protein>
    <recommendedName>
        <fullName evidence="4">Secreted protein</fullName>
    </recommendedName>
</protein>
<organism evidence="2 3">
    <name type="scientific">Gossypium mustelinum</name>
    <name type="common">Cotton</name>
    <name type="synonym">Gossypium caicoense</name>
    <dbReference type="NCBI Taxonomy" id="34275"/>
    <lineage>
        <taxon>Eukaryota</taxon>
        <taxon>Viridiplantae</taxon>
        <taxon>Streptophyta</taxon>
        <taxon>Embryophyta</taxon>
        <taxon>Tracheophyta</taxon>
        <taxon>Spermatophyta</taxon>
        <taxon>Magnoliopsida</taxon>
        <taxon>eudicotyledons</taxon>
        <taxon>Gunneridae</taxon>
        <taxon>Pentapetalae</taxon>
        <taxon>rosids</taxon>
        <taxon>malvids</taxon>
        <taxon>Malvales</taxon>
        <taxon>Malvaceae</taxon>
        <taxon>Malvoideae</taxon>
        <taxon>Gossypium</taxon>
    </lineage>
</organism>
<gene>
    <name evidence="2" type="ORF">E1A91_A03G046800v1</name>
</gene>
<accession>A0A5D2ZSH9</accession>
<evidence type="ECO:0000313" key="3">
    <source>
        <dbReference type="Proteomes" id="UP000323597"/>
    </source>
</evidence>
<reference evidence="2 3" key="1">
    <citation type="submission" date="2019-07" db="EMBL/GenBank/DDBJ databases">
        <title>WGS assembly of Gossypium mustelinum.</title>
        <authorList>
            <person name="Chen Z.J."/>
            <person name="Sreedasyam A."/>
            <person name="Ando A."/>
            <person name="Song Q."/>
            <person name="De L."/>
            <person name="Hulse-Kemp A."/>
            <person name="Ding M."/>
            <person name="Ye W."/>
            <person name="Kirkbride R."/>
            <person name="Jenkins J."/>
            <person name="Plott C."/>
            <person name="Lovell J."/>
            <person name="Lin Y.-M."/>
            <person name="Vaughn R."/>
            <person name="Liu B."/>
            <person name="Li W."/>
            <person name="Simpson S."/>
            <person name="Scheffler B."/>
            <person name="Saski C."/>
            <person name="Grover C."/>
            <person name="Hu G."/>
            <person name="Conover J."/>
            <person name="Carlson J."/>
            <person name="Shu S."/>
            <person name="Boston L."/>
            <person name="Williams M."/>
            <person name="Peterson D."/>
            <person name="Mcgee K."/>
            <person name="Jones D."/>
            <person name="Wendel J."/>
            <person name="Stelly D."/>
            <person name="Grimwood J."/>
            <person name="Schmutz J."/>
        </authorList>
    </citation>
    <scope>NUCLEOTIDE SEQUENCE [LARGE SCALE GENOMIC DNA]</scope>
    <source>
        <strain evidence="2">1408120.09</strain>
    </source>
</reference>
<dbReference type="EMBL" id="CM017638">
    <property type="protein sequence ID" value="TYJ41825.1"/>
    <property type="molecule type" value="Genomic_DNA"/>
</dbReference>
<dbReference type="AlphaFoldDB" id="A0A5D2ZSH9"/>
<evidence type="ECO:0000313" key="2">
    <source>
        <dbReference type="EMBL" id="TYJ41825.1"/>
    </source>
</evidence>